<dbReference type="GO" id="GO:0045503">
    <property type="term" value="F:dynein light chain binding"/>
    <property type="evidence" value="ECO:0007669"/>
    <property type="project" value="TreeGrafter"/>
</dbReference>
<dbReference type="OrthoDB" id="366230at2759"/>
<keyword evidence="10" id="KW-0206">Cytoskeleton</keyword>
<keyword evidence="8" id="KW-0969">Cilium</keyword>
<dbReference type="Proteomes" id="UP000597762">
    <property type="component" value="Unassembled WGS sequence"/>
</dbReference>
<keyword evidence="5" id="KW-0493">Microtubule</keyword>
<dbReference type="InterPro" id="IPR001680">
    <property type="entry name" value="WD40_rpt"/>
</dbReference>
<evidence type="ECO:0000256" key="4">
    <source>
        <dbReference type="ARBA" id="ARBA00022574"/>
    </source>
</evidence>
<keyword evidence="7" id="KW-0243">Dynein</keyword>
<evidence type="ECO:0000256" key="8">
    <source>
        <dbReference type="ARBA" id="ARBA00023069"/>
    </source>
</evidence>
<dbReference type="GO" id="GO:0036158">
    <property type="term" value="P:outer dynein arm assembly"/>
    <property type="evidence" value="ECO:0007669"/>
    <property type="project" value="TreeGrafter"/>
</dbReference>
<gene>
    <name evidence="13" type="ORF">SPHA_53663</name>
</gene>
<feature type="compositionally biased region" description="Acidic residues" evidence="12">
    <location>
        <begin position="504"/>
        <end position="523"/>
    </location>
</feature>
<keyword evidence="6" id="KW-0677">Repeat</keyword>
<dbReference type="PANTHER" id="PTHR12442:SF7">
    <property type="entry name" value="DYNEIN AXONEMAL INTERMEDIATE CHAIN 2"/>
    <property type="match status" value="1"/>
</dbReference>
<feature type="compositionally biased region" description="Basic and acidic residues" evidence="12">
    <location>
        <begin position="480"/>
        <end position="503"/>
    </location>
</feature>
<evidence type="ECO:0000256" key="10">
    <source>
        <dbReference type="ARBA" id="ARBA00023212"/>
    </source>
</evidence>
<keyword evidence="11" id="KW-0966">Cell projection</keyword>
<name>A0A812DD15_ACAPH</name>
<evidence type="ECO:0000256" key="3">
    <source>
        <dbReference type="ARBA" id="ARBA00022490"/>
    </source>
</evidence>
<evidence type="ECO:0000256" key="1">
    <source>
        <dbReference type="ARBA" id="ARBA00004430"/>
    </source>
</evidence>
<keyword evidence="4" id="KW-0853">WD repeat</keyword>
<feature type="region of interest" description="Disordered" evidence="12">
    <location>
        <begin position="480"/>
        <end position="569"/>
    </location>
</feature>
<keyword evidence="3" id="KW-0963">Cytoplasm</keyword>
<dbReference type="SUPFAM" id="SSF50978">
    <property type="entry name" value="WD40 repeat-like"/>
    <property type="match status" value="1"/>
</dbReference>
<evidence type="ECO:0000256" key="5">
    <source>
        <dbReference type="ARBA" id="ARBA00022701"/>
    </source>
</evidence>
<dbReference type="GO" id="GO:0003341">
    <property type="term" value="P:cilium movement"/>
    <property type="evidence" value="ECO:0007669"/>
    <property type="project" value="TreeGrafter"/>
</dbReference>
<dbReference type="InterPro" id="IPR015943">
    <property type="entry name" value="WD40/YVTN_repeat-like_dom_sf"/>
</dbReference>
<evidence type="ECO:0000256" key="6">
    <source>
        <dbReference type="ARBA" id="ARBA00022737"/>
    </source>
</evidence>
<dbReference type="GO" id="GO:0005874">
    <property type="term" value="C:microtubule"/>
    <property type="evidence" value="ECO:0007669"/>
    <property type="project" value="UniProtKB-KW"/>
</dbReference>
<evidence type="ECO:0000256" key="9">
    <source>
        <dbReference type="ARBA" id="ARBA00023175"/>
    </source>
</evidence>
<dbReference type="PANTHER" id="PTHR12442">
    <property type="entry name" value="DYNEIN INTERMEDIATE CHAIN"/>
    <property type="match status" value="1"/>
</dbReference>
<dbReference type="GO" id="GO:0036157">
    <property type="term" value="C:outer dynein arm"/>
    <property type="evidence" value="ECO:0007669"/>
    <property type="project" value="TreeGrafter"/>
</dbReference>
<protein>
    <submittedName>
        <fullName evidence="13">DNAI2</fullName>
    </submittedName>
</protein>
<dbReference type="GO" id="GO:0045504">
    <property type="term" value="F:dynein heavy chain binding"/>
    <property type="evidence" value="ECO:0007669"/>
    <property type="project" value="TreeGrafter"/>
</dbReference>
<evidence type="ECO:0000256" key="2">
    <source>
        <dbReference type="ARBA" id="ARBA00011059"/>
    </source>
</evidence>
<dbReference type="InterPro" id="IPR050687">
    <property type="entry name" value="Dynein_IC"/>
</dbReference>
<keyword evidence="9" id="KW-0505">Motor protein</keyword>
<comment type="similarity">
    <text evidence="2">Belongs to the dynein intermediate chain family.</text>
</comment>
<organism evidence="13 14">
    <name type="scientific">Acanthosepion pharaonis</name>
    <name type="common">Pharaoh cuttlefish</name>
    <name type="synonym">Sepia pharaonis</name>
    <dbReference type="NCBI Taxonomy" id="158019"/>
    <lineage>
        <taxon>Eukaryota</taxon>
        <taxon>Metazoa</taxon>
        <taxon>Spiralia</taxon>
        <taxon>Lophotrochozoa</taxon>
        <taxon>Mollusca</taxon>
        <taxon>Cephalopoda</taxon>
        <taxon>Coleoidea</taxon>
        <taxon>Decapodiformes</taxon>
        <taxon>Sepiida</taxon>
        <taxon>Sepiina</taxon>
        <taxon>Sepiidae</taxon>
        <taxon>Acanthosepion</taxon>
    </lineage>
</organism>
<dbReference type="SMART" id="SM00320">
    <property type="entry name" value="WD40"/>
    <property type="match status" value="4"/>
</dbReference>
<dbReference type="Gene3D" id="2.130.10.10">
    <property type="entry name" value="YVTN repeat-like/Quinoprotein amine dehydrogenase"/>
    <property type="match status" value="2"/>
</dbReference>
<evidence type="ECO:0000256" key="12">
    <source>
        <dbReference type="SAM" id="MobiDB-lite"/>
    </source>
</evidence>
<evidence type="ECO:0000256" key="7">
    <source>
        <dbReference type="ARBA" id="ARBA00023017"/>
    </source>
</evidence>
<feature type="compositionally biased region" description="Basic and acidic residues" evidence="12">
    <location>
        <begin position="524"/>
        <end position="561"/>
    </location>
</feature>
<evidence type="ECO:0000313" key="14">
    <source>
        <dbReference type="Proteomes" id="UP000597762"/>
    </source>
</evidence>
<comment type="subcellular location">
    <subcellularLocation>
        <location evidence="1">Cytoplasm</location>
        <location evidence="1">Cytoskeleton</location>
        <location evidence="1">Cilium axoneme</location>
    </subcellularLocation>
</comment>
<dbReference type="EMBL" id="CAHIKZ030003431">
    <property type="protein sequence ID" value="CAE1300154.1"/>
    <property type="molecule type" value="Genomic_DNA"/>
</dbReference>
<comment type="caution">
    <text evidence="13">The sequence shown here is derived from an EMBL/GenBank/DDBJ whole genome shotgun (WGS) entry which is preliminary data.</text>
</comment>
<proteinExistence type="inferred from homology"/>
<evidence type="ECO:0000313" key="13">
    <source>
        <dbReference type="EMBL" id="CAE1300154.1"/>
    </source>
</evidence>
<accession>A0A812DD15</accession>
<dbReference type="AlphaFoldDB" id="A0A812DD15"/>
<evidence type="ECO:0000256" key="11">
    <source>
        <dbReference type="ARBA" id="ARBA00023273"/>
    </source>
</evidence>
<keyword evidence="14" id="KW-1185">Reference proteome</keyword>
<reference evidence="13" key="1">
    <citation type="submission" date="2021-01" db="EMBL/GenBank/DDBJ databases">
        <authorList>
            <person name="Li R."/>
            <person name="Bekaert M."/>
        </authorList>
    </citation>
    <scope>NUCLEOTIDE SEQUENCE</scope>
    <source>
        <strain evidence="13">Farmed</strain>
    </source>
</reference>
<dbReference type="InterPro" id="IPR036322">
    <property type="entry name" value="WD40_repeat_dom_sf"/>
</dbReference>
<sequence length="569" mass="65653">MEIVYVYTKKRSEFGRQCNFTDRLAELHVDIPPDPYLAKEFVERNPVHRGIQCVPEMSEHVTNTESYEYEYRGINHKEGGWPKDINPQEVEQVMRYRKKVEKDEGYVGAIINLGTVMEHCIKQNNAIDIYEEYFDDVEMQDTDDIPSAKTINLFRDPNEVKRTAAHISWYPDGPSRLAVAYCNLEFESSNPRASMQSYIWNVENTNKPEMALHPPSSLVCVEYNPKDSHILLGGCYNGQVGYWDTRKGTSPVEMSPVAQSHRDPVHKAIWVQSKTDPTKKQDPTKVQGAICLEYEPTIPTKFMVGTEHGTIISCNRKAKSDADKIVTVYSGHAGPVNALQRNPFFPKNFLSVADWQAQIWSEESKESSIMKTKQHSSYLTDGCWSHVRPAVYFTTKMDGTLDIWDLIFKHNDPTLTIQVCDESLHSLRVQEHGKLAACGSHSGTITLLELSSRFYCMQKNEKNIITEIFDRETKREKILETRHKEMKLREKTKSSGDKDHHEEEHDDSEGEEDLVEKAEEEFWESIKKDKQKKEVINTEEKEKIIINTEENEKIDDTITEKNEDETEEN</sequence>